<comment type="subcellular location">
    <subcellularLocation>
        <location evidence="1">Nucleus</location>
    </subcellularLocation>
</comment>
<keyword evidence="4" id="KW-0498">Mitosis</keyword>
<evidence type="ECO:0000256" key="7">
    <source>
        <dbReference type="ARBA" id="ARBA00023306"/>
    </source>
</evidence>
<feature type="compositionally biased region" description="Polar residues" evidence="8">
    <location>
        <begin position="101"/>
        <end position="117"/>
    </location>
</feature>
<dbReference type="OMA" id="QMVDICC"/>
<reference evidence="9 10" key="1">
    <citation type="journal article" date="2013" name="BMC Genomics">
        <title>Genomics-driven discovery of the pneumocandin biosynthetic gene cluster in the fungus Glarea lozoyensis.</title>
        <authorList>
            <person name="Chen L."/>
            <person name="Yue Q."/>
            <person name="Zhang X."/>
            <person name="Xiang M."/>
            <person name="Wang C."/>
            <person name="Li S."/>
            <person name="Che Y."/>
            <person name="Ortiz-Lopez F.J."/>
            <person name="Bills G.F."/>
            <person name="Liu X."/>
            <person name="An Z."/>
        </authorList>
    </citation>
    <scope>NUCLEOTIDE SEQUENCE [LARGE SCALE GENOMIC DNA]</scope>
    <source>
        <strain evidence="10">ATCC 20868 / MF5171</strain>
    </source>
</reference>
<dbReference type="GO" id="GO:0005634">
    <property type="term" value="C:nucleus"/>
    <property type="evidence" value="ECO:0007669"/>
    <property type="project" value="UniProtKB-SubCell"/>
</dbReference>
<keyword evidence="3" id="KW-0132">Cell division</keyword>
<evidence type="ECO:0000256" key="6">
    <source>
        <dbReference type="ARBA" id="ARBA00023242"/>
    </source>
</evidence>
<dbReference type="GO" id="GO:0051301">
    <property type="term" value="P:cell division"/>
    <property type="evidence" value="ECO:0007669"/>
    <property type="project" value="UniProtKB-KW"/>
</dbReference>
<dbReference type="STRING" id="1116229.S3DPX4"/>
<organism evidence="9 10">
    <name type="scientific">Glarea lozoyensis (strain ATCC 20868 / MF5171)</name>
    <dbReference type="NCBI Taxonomy" id="1116229"/>
    <lineage>
        <taxon>Eukaryota</taxon>
        <taxon>Fungi</taxon>
        <taxon>Dikarya</taxon>
        <taxon>Ascomycota</taxon>
        <taxon>Pezizomycotina</taxon>
        <taxon>Leotiomycetes</taxon>
        <taxon>Helotiales</taxon>
        <taxon>Helotiaceae</taxon>
        <taxon>Glarea</taxon>
    </lineage>
</organism>
<dbReference type="GO" id="GO:0007059">
    <property type="term" value="P:chromosome segregation"/>
    <property type="evidence" value="ECO:0007669"/>
    <property type="project" value="UniProtKB-KW"/>
</dbReference>
<name>S3DPX4_GLAL2</name>
<keyword evidence="7" id="KW-0131">Cell cycle</keyword>
<dbReference type="Proteomes" id="UP000016922">
    <property type="component" value="Unassembled WGS sequence"/>
</dbReference>
<feature type="compositionally biased region" description="Pro residues" evidence="8">
    <location>
        <begin position="1"/>
        <end position="10"/>
    </location>
</feature>
<dbReference type="KEGG" id="glz:GLAREA_07129"/>
<evidence type="ECO:0000313" key="10">
    <source>
        <dbReference type="Proteomes" id="UP000016922"/>
    </source>
</evidence>
<feature type="region of interest" description="Disordered" evidence="8">
    <location>
        <begin position="101"/>
        <end position="124"/>
    </location>
</feature>
<evidence type="ECO:0000256" key="8">
    <source>
        <dbReference type="SAM" id="MobiDB-lite"/>
    </source>
</evidence>
<dbReference type="InterPro" id="IPR019440">
    <property type="entry name" value="MAU2"/>
</dbReference>
<dbReference type="OrthoDB" id="5565328at2759"/>
<evidence type="ECO:0008006" key="11">
    <source>
        <dbReference type="Google" id="ProtNLM"/>
    </source>
</evidence>
<feature type="compositionally biased region" description="Low complexity" evidence="8">
    <location>
        <begin position="45"/>
        <end position="58"/>
    </location>
</feature>
<dbReference type="PANTHER" id="PTHR21394">
    <property type="entry name" value="MAU2 CHROMATID COHESION FACTOR HOMOLOG"/>
    <property type="match status" value="1"/>
</dbReference>
<dbReference type="AlphaFoldDB" id="S3DPX4"/>
<evidence type="ECO:0000256" key="1">
    <source>
        <dbReference type="ARBA" id="ARBA00004123"/>
    </source>
</evidence>
<feature type="region of interest" description="Disordered" evidence="8">
    <location>
        <begin position="1"/>
        <end position="58"/>
    </location>
</feature>
<sequence length="767" mass="84367">MSYPRGPPPGHSGWNGHDSPNAYNRQDTRSPYAHNVPNPYPTPSNGNQYYQQNRQHQPQYSNAMPVQNQYHQQAYYPPQNIQNQYIQPSQLYQQPPAQMGQYMSTGRQTSTPTSSSAIRIPNSPSGVSSDSVSLLLPLAEEYFEAAHKLAPLISTSMAPDNVDTYQRLIATGLGCLDAALRKGKLTPRIEATVRLRYSGVLHEETENTMEAETALAKGIVLCERSHFFDLKYAMQYLLAQIMGQKNLRAAMKALDGYISEAEAYQHVPWIYALRFLRANFALESGSPVDGNAAVQNLQKVAELAIRQHDRAVHLTASVMEAMVHLRSIGPDSNEAVQRAIAAARTHQLTVGDSIPQLAGLINLIDVMCVIRSGNTHQMLDKLKGMQVVMDRMLKDAKWSSSSDTMAIPINKTSKSLTIVSLETRSVVGIDTDGREVLIMSFLNKKDAFSISYLLSAIVLLHRHATDPKAVRYLKEGMEGLAEKSRDPKDFLDLLPNLNTKQLWRVELLCYFRLYLAFCAASMSDWAELKTNIDHVGSTARHNDLPLSGPLGCLSMYLTGVWLQGIGNLDSALRIFQDPKLALPPSNPSTSTSVSQISRDFAILAALNTLWITQEPSRLNPERNNALLAQLTPLCAQNQNKDLHTAFCLIKATITTTPPTPLFEVKRHLSQALAGAQKTMNSQFLCITLNVMCARFFTNVVGEQAEKSALAASVQAQKGGNVLWKSVADGMLAGCFEVQGKKREADEARGRAEGWARVAAAGSGSVGG</sequence>
<comment type="similarity">
    <text evidence="2">Belongs to the SCC4/mau-2 family.</text>
</comment>
<evidence type="ECO:0000256" key="4">
    <source>
        <dbReference type="ARBA" id="ARBA00022776"/>
    </source>
</evidence>
<evidence type="ECO:0000256" key="2">
    <source>
        <dbReference type="ARBA" id="ARBA00008585"/>
    </source>
</evidence>
<dbReference type="Pfam" id="PF10345">
    <property type="entry name" value="Cohesin_load"/>
    <property type="match status" value="1"/>
</dbReference>
<dbReference type="HOGENOM" id="CLU_006541_2_0_1"/>
<dbReference type="RefSeq" id="XP_008079268.1">
    <property type="nucleotide sequence ID" value="XM_008081077.1"/>
</dbReference>
<gene>
    <name evidence="9" type="ORF">GLAREA_07129</name>
</gene>
<evidence type="ECO:0000256" key="5">
    <source>
        <dbReference type="ARBA" id="ARBA00022829"/>
    </source>
</evidence>
<keyword evidence="10" id="KW-1185">Reference proteome</keyword>
<dbReference type="EMBL" id="KE145357">
    <property type="protein sequence ID" value="EPE34116.1"/>
    <property type="molecule type" value="Genomic_DNA"/>
</dbReference>
<dbReference type="eggNOG" id="ENOG502RK5N">
    <property type="taxonomic scope" value="Eukaryota"/>
</dbReference>
<evidence type="ECO:0000313" key="9">
    <source>
        <dbReference type="EMBL" id="EPE34116.1"/>
    </source>
</evidence>
<keyword evidence="5" id="KW-0159">Chromosome partition</keyword>
<keyword evidence="6" id="KW-0539">Nucleus</keyword>
<dbReference type="GO" id="GO:0007064">
    <property type="term" value="P:mitotic sister chromatid cohesion"/>
    <property type="evidence" value="ECO:0007669"/>
    <property type="project" value="InterPro"/>
</dbReference>
<protein>
    <recommendedName>
        <fullName evidence="11">Cohesin loading factor</fullName>
    </recommendedName>
</protein>
<accession>S3DPX4</accession>
<dbReference type="GeneID" id="19466182"/>
<proteinExistence type="inferred from homology"/>
<evidence type="ECO:0000256" key="3">
    <source>
        <dbReference type="ARBA" id="ARBA00022618"/>
    </source>
</evidence>